<dbReference type="NCBIfam" id="TIGR00278">
    <property type="entry name" value="membrane protein insertion efficiency factor YidD"/>
    <property type="match status" value="1"/>
</dbReference>
<organism evidence="2">
    <name type="scientific">uncultured Alphaproteobacteria bacterium</name>
    <dbReference type="NCBI Taxonomy" id="91750"/>
    <lineage>
        <taxon>Bacteria</taxon>
        <taxon>Pseudomonadati</taxon>
        <taxon>Pseudomonadota</taxon>
        <taxon>Alphaproteobacteria</taxon>
        <taxon>environmental samples</taxon>
    </lineage>
</organism>
<comment type="subcellular location">
    <subcellularLocation>
        <location evidence="1">Cell membrane</location>
        <topology evidence="1">Peripheral membrane protein</topology>
        <orientation evidence="1">Cytoplasmic side</orientation>
    </subcellularLocation>
</comment>
<dbReference type="EMBL" id="MN990729">
    <property type="protein sequence ID" value="QJR98243.1"/>
    <property type="molecule type" value="Genomic_DNA"/>
</dbReference>
<dbReference type="AlphaFoldDB" id="A0A6M4NMQ0"/>
<dbReference type="GO" id="GO:0005886">
    <property type="term" value="C:plasma membrane"/>
    <property type="evidence" value="ECO:0007669"/>
    <property type="project" value="UniProtKB-SubCell"/>
</dbReference>
<proteinExistence type="inferred from homology"/>
<evidence type="ECO:0000313" key="2">
    <source>
        <dbReference type="EMBL" id="QJR98243.1"/>
    </source>
</evidence>
<evidence type="ECO:0000256" key="1">
    <source>
        <dbReference type="HAMAP-Rule" id="MF_00386"/>
    </source>
</evidence>
<reference evidence="2" key="1">
    <citation type="submission" date="2020-01" db="EMBL/GenBank/DDBJ databases">
        <title>Gastrointestinal microbiota of LL stock colony Peromyscus leucopus.</title>
        <authorList>
            <person name="Milovic A."/>
            <person name="Bassam K."/>
            <person name="Keay E."/>
            <person name="Barbour A.G."/>
        </authorList>
    </citation>
    <scope>NUCLEOTIDE SEQUENCE</scope>
    <source>
        <strain evidence="2">LL90</strain>
    </source>
</reference>
<dbReference type="SMART" id="SM01234">
    <property type="entry name" value="Haemolytic"/>
    <property type="match status" value="1"/>
</dbReference>
<dbReference type="HAMAP" id="MF_00386">
    <property type="entry name" value="UPF0161_YidD"/>
    <property type="match status" value="1"/>
</dbReference>
<protein>
    <recommendedName>
        <fullName evidence="1">Putative membrane protein insertion efficiency factor</fullName>
    </recommendedName>
</protein>
<dbReference type="InterPro" id="IPR002696">
    <property type="entry name" value="Membr_insert_effic_factor_YidD"/>
</dbReference>
<gene>
    <name evidence="2" type="ORF">PlAlph_2480</name>
</gene>
<sequence length="86" mass="9932">MFRKTAQKIIRLPFLLLIKFYQIVLSPLMPNVCRYRPTCSQYMIEAIETHGVAKGIYLGTKRILRCHPWGGSGYDPVPPKDKHKNS</sequence>
<comment type="function">
    <text evidence="1">Could be involved in insertion of integral membrane proteins into the membrane.</text>
</comment>
<dbReference type="PANTHER" id="PTHR33383">
    <property type="entry name" value="MEMBRANE PROTEIN INSERTION EFFICIENCY FACTOR-RELATED"/>
    <property type="match status" value="1"/>
</dbReference>
<keyword evidence="1" id="KW-1003">Cell membrane</keyword>
<name>A0A6M4NMQ0_9PROT</name>
<accession>A0A6M4NMQ0</accession>
<dbReference type="PANTHER" id="PTHR33383:SF1">
    <property type="entry name" value="MEMBRANE PROTEIN INSERTION EFFICIENCY FACTOR-RELATED"/>
    <property type="match status" value="1"/>
</dbReference>
<comment type="similarity">
    <text evidence="1">Belongs to the UPF0161 family.</text>
</comment>
<keyword evidence="1" id="KW-0472">Membrane</keyword>
<dbReference type="Pfam" id="PF01809">
    <property type="entry name" value="YidD"/>
    <property type="match status" value="1"/>
</dbReference>